<evidence type="ECO:0000256" key="5">
    <source>
        <dbReference type="ARBA" id="ARBA00023004"/>
    </source>
</evidence>
<comment type="caution">
    <text evidence="8">The sequence shown here is derived from an EMBL/GenBank/DDBJ whole genome shotgun (WGS) entry which is preliminary data.</text>
</comment>
<dbReference type="SUPFAM" id="SSF102114">
    <property type="entry name" value="Radical SAM enzymes"/>
    <property type="match status" value="1"/>
</dbReference>
<proteinExistence type="predicted"/>
<keyword evidence="4" id="KW-0479">Metal-binding</keyword>
<dbReference type="Pfam" id="PF16199">
    <property type="entry name" value="Radical_SAM_C"/>
    <property type="match status" value="1"/>
</dbReference>
<organism evidence="8 9">
    <name type="scientific">Porphyromonas gingivicanis</name>
    <dbReference type="NCBI Taxonomy" id="266762"/>
    <lineage>
        <taxon>Bacteria</taxon>
        <taxon>Pseudomonadati</taxon>
        <taxon>Bacteroidota</taxon>
        <taxon>Bacteroidia</taxon>
        <taxon>Bacteroidales</taxon>
        <taxon>Porphyromonadaceae</taxon>
        <taxon>Porphyromonas</taxon>
    </lineage>
</organism>
<keyword evidence="5" id="KW-0408">Iron</keyword>
<keyword evidence="6" id="KW-0411">Iron-sulfur</keyword>
<keyword evidence="3" id="KW-0949">S-adenosyl-L-methionine</keyword>
<dbReference type="PANTHER" id="PTHR11135:SF1">
    <property type="entry name" value="PROTEIN YHCC"/>
    <property type="match status" value="1"/>
</dbReference>
<reference evidence="8 9" key="1">
    <citation type="submission" date="2014-08" db="EMBL/GenBank/DDBJ databases">
        <title>Porphyromonas gingivicanis strain:COT-022_OH1391 Genome sequencing.</title>
        <authorList>
            <person name="Wallis C."/>
            <person name="Deusch O."/>
            <person name="O'Flynn C."/>
            <person name="Davis I."/>
            <person name="Jospin G."/>
            <person name="Darling A.E."/>
            <person name="Coil D.A."/>
            <person name="Alexiev A."/>
            <person name="Horsfall A."/>
            <person name="Kirkwood N."/>
            <person name="Harris S."/>
            <person name="Eisen J.A."/>
        </authorList>
    </citation>
    <scope>NUCLEOTIDE SEQUENCE [LARGE SCALE GENOMIC DNA]</scope>
    <source>
        <strain evidence="9">COT-022 OH1391</strain>
    </source>
</reference>
<dbReference type="InterPro" id="IPR007197">
    <property type="entry name" value="rSAM"/>
</dbReference>
<keyword evidence="9" id="KW-1185">Reference proteome</keyword>
<dbReference type="InterPro" id="IPR058240">
    <property type="entry name" value="rSAM_sf"/>
</dbReference>
<dbReference type="Proteomes" id="UP000030134">
    <property type="component" value="Unassembled WGS sequence"/>
</dbReference>
<accession>A0A0A2GCB3</accession>
<comment type="cofactor">
    <cofactor evidence="1">
        <name>[4Fe-4S] cluster</name>
        <dbReference type="ChEBI" id="CHEBI:49883"/>
    </cofactor>
</comment>
<sequence length="305" mass="34930">MESSDFGHFIRKFFPEEKIQKITLNIGSTCPNRDGSKGRGGCTYCNNKAFSPAFANAQASISEQIKKGIDFFRYKYPSMRYLAYFQTYTSTYGRSVEELIALYEEALQHPLIVGIIIGTRPDCMPGELLNYLSELSKKVFVLVEYGVESTSNASLERVKRGHTWEESRNIIQETARRGILVGAHLILGLPGETYEQMLNHARELSSLPLSLLKVHQLQIVAHTPMAMEYANHPEHFEFFTPEEYANLCLDFLELLSPLITIDRFVSQTPPELLIAPQWKLKNYAFTALLRKRAEERERHSVKNEK</sequence>
<dbReference type="EMBL" id="JQZW01000008">
    <property type="protein sequence ID" value="KGN98099.1"/>
    <property type="molecule type" value="Genomic_DNA"/>
</dbReference>
<dbReference type="NCBIfam" id="TIGR01212">
    <property type="entry name" value="TIGR01212 family radical SAM protein"/>
    <property type="match status" value="1"/>
</dbReference>
<name>A0A0A2GCB3_9PORP</name>
<dbReference type="GO" id="GO:0051539">
    <property type="term" value="F:4 iron, 4 sulfur cluster binding"/>
    <property type="evidence" value="ECO:0007669"/>
    <property type="project" value="UniProtKB-KW"/>
</dbReference>
<dbReference type="InterPro" id="IPR032432">
    <property type="entry name" value="Radical_SAM_C"/>
</dbReference>
<gene>
    <name evidence="8" type="ORF">HQ36_04080</name>
</gene>
<dbReference type="Pfam" id="PF04055">
    <property type="entry name" value="Radical_SAM"/>
    <property type="match status" value="1"/>
</dbReference>
<dbReference type="SFLD" id="SFLDG01091">
    <property type="entry name" value="uncharacterized_CHP01210-like"/>
    <property type="match status" value="1"/>
</dbReference>
<dbReference type="SFLD" id="SFLDS00029">
    <property type="entry name" value="Radical_SAM"/>
    <property type="match status" value="1"/>
</dbReference>
<dbReference type="InterPro" id="IPR039661">
    <property type="entry name" value="ELP3"/>
</dbReference>
<dbReference type="Gene3D" id="3.80.30.20">
    <property type="entry name" value="tm_1862 like domain"/>
    <property type="match status" value="1"/>
</dbReference>
<dbReference type="InterPro" id="IPR005911">
    <property type="entry name" value="YhcC-like"/>
</dbReference>
<feature type="domain" description="Radical SAM core" evidence="7">
    <location>
        <begin position="14"/>
        <end position="258"/>
    </location>
</feature>
<evidence type="ECO:0000313" key="9">
    <source>
        <dbReference type="Proteomes" id="UP000030134"/>
    </source>
</evidence>
<evidence type="ECO:0000256" key="2">
    <source>
        <dbReference type="ARBA" id="ARBA00022485"/>
    </source>
</evidence>
<evidence type="ECO:0000256" key="6">
    <source>
        <dbReference type="ARBA" id="ARBA00023014"/>
    </source>
</evidence>
<evidence type="ECO:0000259" key="7">
    <source>
        <dbReference type="PROSITE" id="PS51918"/>
    </source>
</evidence>
<dbReference type="eggNOG" id="COG1242">
    <property type="taxonomic scope" value="Bacteria"/>
</dbReference>
<dbReference type="GO" id="GO:0046872">
    <property type="term" value="F:metal ion binding"/>
    <property type="evidence" value="ECO:0007669"/>
    <property type="project" value="UniProtKB-KW"/>
</dbReference>
<dbReference type="STRING" id="266762.HQ36_04080"/>
<dbReference type="PROSITE" id="PS51918">
    <property type="entry name" value="RADICAL_SAM"/>
    <property type="match status" value="1"/>
</dbReference>
<dbReference type="SFLD" id="SFLDG01086">
    <property type="entry name" value="elongater_protein-like"/>
    <property type="match status" value="1"/>
</dbReference>
<dbReference type="InterPro" id="IPR023404">
    <property type="entry name" value="rSAM_horseshoe"/>
</dbReference>
<dbReference type="InterPro" id="IPR006638">
    <property type="entry name" value="Elp3/MiaA/NifB-like_rSAM"/>
</dbReference>
<evidence type="ECO:0000313" key="8">
    <source>
        <dbReference type="EMBL" id="KGN98099.1"/>
    </source>
</evidence>
<dbReference type="AlphaFoldDB" id="A0A0A2GCB3"/>
<evidence type="ECO:0000256" key="3">
    <source>
        <dbReference type="ARBA" id="ARBA00022691"/>
    </source>
</evidence>
<dbReference type="GO" id="GO:0003824">
    <property type="term" value="F:catalytic activity"/>
    <property type="evidence" value="ECO:0007669"/>
    <property type="project" value="InterPro"/>
</dbReference>
<protein>
    <submittedName>
        <fullName evidence="8">Radical SAM protein</fullName>
    </submittedName>
</protein>
<keyword evidence="2" id="KW-0004">4Fe-4S</keyword>
<dbReference type="SMART" id="SM00729">
    <property type="entry name" value="Elp3"/>
    <property type="match status" value="1"/>
</dbReference>
<dbReference type="PANTHER" id="PTHR11135">
    <property type="entry name" value="HISTONE ACETYLTRANSFERASE-RELATED"/>
    <property type="match status" value="1"/>
</dbReference>
<evidence type="ECO:0000256" key="4">
    <source>
        <dbReference type="ARBA" id="ARBA00022723"/>
    </source>
</evidence>
<evidence type="ECO:0000256" key="1">
    <source>
        <dbReference type="ARBA" id="ARBA00001966"/>
    </source>
</evidence>